<dbReference type="AlphaFoldDB" id="A0A229UG88"/>
<comment type="caution">
    <text evidence="3">The sequence shown here is derived from an EMBL/GenBank/DDBJ whole genome shotgun (WGS) entry which is preliminary data.</text>
</comment>
<evidence type="ECO:0008006" key="5">
    <source>
        <dbReference type="Google" id="ProtNLM"/>
    </source>
</evidence>
<evidence type="ECO:0000256" key="1">
    <source>
        <dbReference type="SAM" id="Coils"/>
    </source>
</evidence>
<evidence type="ECO:0000313" key="4">
    <source>
        <dbReference type="Proteomes" id="UP000215509"/>
    </source>
</evidence>
<dbReference type="Proteomes" id="UP000215509">
    <property type="component" value="Unassembled WGS sequence"/>
</dbReference>
<keyword evidence="1" id="KW-0175">Coiled coil</keyword>
<evidence type="ECO:0000256" key="2">
    <source>
        <dbReference type="SAM" id="Phobius"/>
    </source>
</evidence>
<dbReference type="EMBL" id="NMQW01000079">
    <property type="protein sequence ID" value="OXM82360.1"/>
    <property type="molecule type" value="Genomic_DNA"/>
</dbReference>
<feature type="coiled-coil region" evidence="1">
    <location>
        <begin position="33"/>
        <end position="60"/>
    </location>
</feature>
<keyword evidence="4" id="KW-1185">Reference proteome</keyword>
<name>A0A229UG88_9BACL</name>
<sequence>MGALSPIHLIMLLISWVFGAAVIIFIIRYAINTSKLVAELSEIKREVRLLREEMSKREEQL</sequence>
<proteinExistence type="predicted"/>
<gene>
    <name evidence="3" type="ORF">CF651_31490</name>
</gene>
<feature type="transmembrane region" description="Helical" evidence="2">
    <location>
        <begin position="6"/>
        <end position="31"/>
    </location>
</feature>
<accession>A0A229UG88</accession>
<keyword evidence="2" id="KW-0472">Membrane</keyword>
<keyword evidence="2" id="KW-1133">Transmembrane helix</keyword>
<reference evidence="3 4" key="1">
    <citation type="submission" date="2017-07" db="EMBL/GenBank/DDBJ databases">
        <title>Genome sequencing and assembly of Paenibacillus rigui.</title>
        <authorList>
            <person name="Mayilraj S."/>
        </authorList>
    </citation>
    <scope>NUCLEOTIDE SEQUENCE [LARGE SCALE GENOMIC DNA]</scope>
    <source>
        <strain evidence="3 4">JCM 16352</strain>
    </source>
</reference>
<evidence type="ECO:0000313" key="3">
    <source>
        <dbReference type="EMBL" id="OXM82360.1"/>
    </source>
</evidence>
<keyword evidence="2" id="KW-0812">Transmembrane</keyword>
<protein>
    <recommendedName>
        <fullName evidence="5">DUF4083 domain-containing protein</fullName>
    </recommendedName>
</protein>
<organism evidence="3 4">
    <name type="scientific">Paenibacillus rigui</name>
    <dbReference type="NCBI Taxonomy" id="554312"/>
    <lineage>
        <taxon>Bacteria</taxon>
        <taxon>Bacillati</taxon>
        <taxon>Bacillota</taxon>
        <taxon>Bacilli</taxon>
        <taxon>Bacillales</taxon>
        <taxon>Paenibacillaceae</taxon>
        <taxon>Paenibacillus</taxon>
    </lineage>
</organism>
<dbReference type="RefSeq" id="WP_094018827.1">
    <property type="nucleotide sequence ID" value="NZ_NMQW01000079.1"/>
</dbReference>